<dbReference type="OrthoDB" id="3514520at2"/>
<dbReference type="RefSeq" id="WP_155338973.1">
    <property type="nucleotide sequence ID" value="NZ_BAAABN010000011.1"/>
</dbReference>
<organism evidence="2 3">
    <name type="scientific">Acrocarpospora corrugata</name>
    <dbReference type="NCBI Taxonomy" id="35763"/>
    <lineage>
        <taxon>Bacteria</taxon>
        <taxon>Bacillati</taxon>
        <taxon>Actinomycetota</taxon>
        <taxon>Actinomycetes</taxon>
        <taxon>Streptosporangiales</taxon>
        <taxon>Streptosporangiaceae</taxon>
        <taxon>Acrocarpospora</taxon>
    </lineage>
</organism>
<evidence type="ECO:0000259" key="1">
    <source>
        <dbReference type="Pfam" id="PF01979"/>
    </source>
</evidence>
<dbReference type="Gene3D" id="3.20.20.140">
    <property type="entry name" value="Metal-dependent hydrolases"/>
    <property type="match status" value="1"/>
</dbReference>
<dbReference type="PANTHER" id="PTHR43135">
    <property type="entry name" value="ALPHA-D-RIBOSE 1-METHYLPHOSPHONATE 5-TRIPHOSPHATE DIPHOSPHATASE"/>
    <property type="match status" value="1"/>
</dbReference>
<dbReference type="InterPro" id="IPR057744">
    <property type="entry name" value="OTAase-like"/>
</dbReference>
<proteinExistence type="predicted"/>
<name>A0A5M3W214_9ACTN</name>
<evidence type="ECO:0000313" key="2">
    <source>
        <dbReference type="EMBL" id="GES02764.1"/>
    </source>
</evidence>
<dbReference type="InterPro" id="IPR032466">
    <property type="entry name" value="Metal_Hydrolase"/>
</dbReference>
<dbReference type="InterPro" id="IPR011059">
    <property type="entry name" value="Metal-dep_hydrolase_composite"/>
</dbReference>
<protein>
    <recommendedName>
        <fullName evidence="1">Amidohydrolase-related domain-containing protein</fullName>
    </recommendedName>
</protein>
<dbReference type="Pfam" id="PF01979">
    <property type="entry name" value="Amidohydro_1"/>
    <property type="match status" value="1"/>
</dbReference>
<dbReference type="InterPro" id="IPR051781">
    <property type="entry name" value="Metallo-dep_Hydrolase"/>
</dbReference>
<dbReference type="Gene3D" id="2.30.40.10">
    <property type="entry name" value="Urease, subunit C, domain 1"/>
    <property type="match status" value="1"/>
</dbReference>
<keyword evidence="3" id="KW-1185">Reference proteome</keyword>
<accession>A0A5M3W214</accession>
<dbReference type="Proteomes" id="UP000334990">
    <property type="component" value="Unassembled WGS sequence"/>
</dbReference>
<dbReference type="InterPro" id="IPR006680">
    <property type="entry name" value="Amidohydro-rel"/>
</dbReference>
<comment type="caution">
    <text evidence="2">The sequence shown here is derived from an EMBL/GenBank/DDBJ whole genome shotgun (WGS) entry which is preliminary data.</text>
</comment>
<dbReference type="SUPFAM" id="SSF51556">
    <property type="entry name" value="Metallo-dependent hydrolases"/>
    <property type="match status" value="1"/>
</dbReference>
<dbReference type="PANTHER" id="PTHR43135:SF3">
    <property type="entry name" value="ALPHA-D-RIBOSE 1-METHYLPHOSPHONATE 5-TRIPHOSPHATE DIPHOSPHATASE"/>
    <property type="match status" value="1"/>
</dbReference>
<feature type="domain" description="Amidohydrolase-related" evidence="1">
    <location>
        <begin position="45"/>
        <end position="371"/>
    </location>
</feature>
<dbReference type="GO" id="GO:0016810">
    <property type="term" value="F:hydrolase activity, acting on carbon-nitrogen (but not peptide) bonds"/>
    <property type="evidence" value="ECO:0007669"/>
    <property type="project" value="InterPro"/>
</dbReference>
<dbReference type="EMBL" id="BLAD01000061">
    <property type="protein sequence ID" value="GES02764.1"/>
    <property type="molecule type" value="Genomic_DNA"/>
</dbReference>
<gene>
    <name evidence="2" type="ORF">Acor_48300</name>
</gene>
<evidence type="ECO:0000313" key="3">
    <source>
        <dbReference type="Proteomes" id="UP000334990"/>
    </source>
</evidence>
<dbReference type="AlphaFoldDB" id="A0A5M3W214"/>
<sequence length="375" mass="39485">MLTIRAQRIFDGHDLLDARAVVVAEGRITAILDDADDALDLGDVTLMPGLIDTHVHLAFDASPDPIAHLAEDGLYDRMRTAAEQHLAAGVTTIRDLGDKDYLALKLAQELTRGPEILSAGAPITTPRGHCWFLGGEAEGVEGVRAAVRERVSRGAHAIKVMVTGGEMTPGSHSHLLQYGLPELRAAAEEAHLHGLPITGHAHAGAGISAAIDAGFDSVEHCSFFSEDGISHDHEVIARMAERGVYASLTVGVLPGFSPPPQIAAKLPQLAEGMRLLHAAGVPIVGGSDAGIGPPKPHGVLPYGGEMLVNFGKCTPTEVLRSFTSLAARACRIDDRKGTIAPGFDADLLAVAGDPTKDVNLLRTPAAVFRKGERWS</sequence>
<dbReference type="CDD" id="cd01299">
    <property type="entry name" value="Met_dep_hydrolase_A"/>
    <property type="match status" value="1"/>
</dbReference>
<dbReference type="SUPFAM" id="SSF51338">
    <property type="entry name" value="Composite domain of metallo-dependent hydrolases"/>
    <property type="match status" value="1"/>
</dbReference>
<reference evidence="2 3" key="1">
    <citation type="submission" date="2019-10" db="EMBL/GenBank/DDBJ databases">
        <title>Whole genome shotgun sequence of Acrocarpospora corrugata NBRC 13972.</title>
        <authorList>
            <person name="Ichikawa N."/>
            <person name="Kimura A."/>
            <person name="Kitahashi Y."/>
            <person name="Komaki H."/>
            <person name="Oguchi A."/>
        </authorList>
    </citation>
    <scope>NUCLEOTIDE SEQUENCE [LARGE SCALE GENOMIC DNA]</scope>
    <source>
        <strain evidence="2 3">NBRC 13972</strain>
    </source>
</reference>